<dbReference type="Proteomes" id="UP000568664">
    <property type="component" value="Unassembled WGS sequence"/>
</dbReference>
<dbReference type="InterPro" id="IPR036264">
    <property type="entry name" value="Bact_exopeptidase_dim_dom"/>
</dbReference>
<dbReference type="Pfam" id="PF01546">
    <property type="entry name" value="Peptidase_M20"/>
    <property type="match status" value="1"/>
</dbReference>
<evidence type="ECO:0000256" key="2">
    <source>
        <dbReference type="PIRSR" id="PIRSR005962-1"/>
    </source>
</evidence>
<keyword evidence="2" id="KW-0464">Manganese</keyword>
<dbReference type="GO" id="GO:0050118">
    <property type="term" value="F:N-acetyldiaminopimelate deacetylase activity"/>
    <property type="evidence" value="ECO:0007669"/>
    <property type="project" value="UniProtKB-ARBA"/>
</dbReference>
<dbReference type="GO" id="GO:0019877">
    <property type="term" value="P:diaminopimelate biosynthetic process"/>
    <property type="evidence" value="ECO:0007669"/>
    <property type="project" value="UniProtKB-ARBA"/>
</dbReference>
<feature type="binding site" evidence="2">
    <location>
        <position position="135"/>
    </location>
    <ligand>
        <name>Mn(2+)</name>
        <dbReference type="ChEBI" id="CHEBI:29035"/>
        <label>2</label>
    </ligand>
</feature>
<dbReference type="InterPro" id="IPR017439">
    <property type="entry name" value="Amidohydrolase"/>
</dbReference>
<feature type="binding site" evidence="2">
    <location>
        <position position="133"/>
    </location>
    <ligand>
        <name>Mn(2+)</name>
        <dbReference type="ChEBI" id="CHEBI:29035"/>
        <label>2</label>
    </ligand>
</feature>
<feature type="signal peptide" evidence="3">
    <location>
        <begin position="1"/>
        <end position="20"/>
    </location>
</feature>
<protein>
    <submittedName>
        <fullName evidence="5">Amidohydrolase</fullName>
    </submittedName>
</protein>
<accession>A0A7Y0LFF9</accession>
<dbReference type="EMBL" id="JABBXH010000003">
    <property type="protein sequence ID" value="NMP32215.1"/>
    <property type="molecule type" value="Genomic_DNA"/>
</dbReference>
<evidence type="ECO:0000313" key="6">
    <source>
        <dbReference type="Proteomes" id="UP000568664"/>
    </source>
</evidence>
<dbReference type="FunFam" id="3.30.70.360:FF:000001">
    <property type="entry name" value="N-acetyldiaminopimelate deacetylase"/>
    <property type="match status" value="1"/>
</dbReference>
<organism evidence="5 6">
    <name type="scientific">Thalassotalea algicola</name>
    <dbReference type="NCBI Taxonomy" id="2716224"/>
    <lineage>
        <taxon>Bacteria</taxon>
        <taxon>Pseudomonadati</taxon>
        <taxon>Pseudomonadota</taxon>
        <taxon>Gammaproteobacteria</taxon>
        <taxon>Alteromonadales</taxon>
        <taxon>Colwelliaceae</taxon>
        <taxon>Thalassotalea</taxon>
    </lineage>
</organism>
<comment type="cofactor">
    <cofactor evidence="2">
        <name>Mn(2+)</name>
        <dbReference type="ChEBI" id="CHEBI:29035"/>
    </cofactor>
    <text evidence="2">The Mn(2+) ion enhances activity.</text>
</comment>
<dbReference type="PANTHER" id="PTHR11014:SF63">
    <property type="entry name" value="METALLOPEPTIDASE, PUTATIVE (AFU_ORTHOLOGUE AFUA_6G09600)-RELATED"/>
    <property type="match status" value="1"/>
</dbReference>
<dbReference type="AlphaFoldDB" id="A0A7Y0LFF9"/>
<evidence type="ECO:0000313" key="5">
    <source>
        <dbReference type="EMBL" id="NMP32215.1"/>
    </source>
</evidence>
<dbReference type="PANTHER" id="PTHR11014">
    <property type="entry name" value="PEPTIDASE M20 FAMILY MEMBER"/>
    <property type="match status" value="1"/>
</dbReference>
<reference evidence="5 6" key="1">
    <citation type="submission" date="2020-04" db="EMBL/GenBank/DDBJ databases">
        <title>Thalassotalea sp. M1531, isolated from the surface of marine red alga.</title>
        <authorList>
            <person name="Pang L."/>
            <person name="Lu D.-C."/>
        </authorList>
    </citation>
    <scope>NUCLEOTIDE SEQUENCE [LARGE SCALE GENOMIC DNA]</scope>
    <source>
        <strain evidence="5 6">M1531</strain>
    </source>
</reference>
<proteinExistence type="predicted"/>
<comment type="caution">
    <text evidence="5">The sequence shown here is derived from an EMBL/GenBank/DDBJ whole genome shotgun (WGS) entry which is preliminary data.</text>
</comment>
<keyword evidence="2" id="KW-0479">Metal-binding</keyword>
<dbReference type="PIRSF" id="PIRSF005962">
    <property type="entry name" value="Pept_M20D_amidohydro"/>
    <property type="match status" value="1"/>
</dbReference>
<keyword evidence="1 5" id="KW-0378">Hydrolase</keyword>
<feature type="chain" id="PRO_5031520189" evidence="3">
    <location>
        <begin position="21"/>
        <end position="433"/>
    </location>
</feature>
<dbReference type="Gene3D" id="3.30.70.360">
    <property type="match status" value="1"/>
</dbReference>
<dbReference type="SUPFAM" id="SSF53187">
    <property type="entry name" value="Zn-dependent exopeptidases"/>
    <property type="match status" value="1"/>
</dbReference>
<keyword evidence="6" id="KW-1185">Reference proteome</keyword>
<feature type="binding site" evidence="2">
    <location>
        <position position="200"/>
    </location>
    <ligand>
        <name>Mn(2+)</name>
        <dbReference type="ChEBI" id="CHEBI:29035"/>
        <label>2</label>
    </ligand>
</feature>
<dbReference type="InterPro" id="IPR002933">
    <property type="entry name" value="Peptidase_M20"/>
</dbReference>
<feature type="domain" description="Peptidase M20 dimerisation" evidence="4">
    <location>
        <begin position="224"/>
        <end position="320"/>
    </location>
</feature>
<evidence type="ECO:0000259" key="4">
    <source>
        <dbReference type="Pfam" id="PF07687"/>
    </source>
</evidence>
<evidence type="ECO:0000256" key="3">
    <source>
        <dbReference type="SAM" id="SignalP"/>
    </source>
</evidence>
<feature type="binding site" evidence="2">
    <location>
        <position position="169"/>
    </location>
    <ligand>
        <name>Mn(2+)</name>
        <dbReference type="ChEBI" id="CHEBI:29035"/>
        <label>2</label>
    </ligand>
</feature>
<gene>
    <name evidence="5" type="ORF">HII17_11610</name>
</gene>
<dbReference type="GO" id="GO:0046872">
    <property type="term" value="F:metal ion binding"/>
    <property type="evidence" value="ECO:0007669"/>
    <property type="project" value="UniProtKB-KW"/>
</dbReference>
<dbReference type="Pfam" id="PF07687">
    <property type="entry name" value="M20_dimer"/>
    <property type="match status" value="1"/>
</dbReference>
<dbReference type="InterPro" id="IPR011650">
    <property type="entry name" value="Peptidase_M20_dimer"/>
</dbReference>
<sequence>MKKLLIASAIALSLPQVALANKNQDLVAKMAAEIQPDVVKWRRHFHQYPELSNREFNTAKTIAKYLNELGLEVETGVAKTGVVAVLDSGKPGPVVALRADIDGLPVTENTDLAFASKVRSTNNGMDVGVMHACGHDTHIAMLMGAAKILTEMKGSLTGKVKFIFQPAEEGAPRGERGGAEVMVEEGVLKNPDVDVIFGLHISSDLDVNTVEYKAEGIMAAVDPYKIVIKGKQSHGAYPWLSADPIVSAAQIILGLQTIVSREVKLIDSAAVVTVGMIHGGNRSNIIPDEVELVGTIRSLNPEIREHIHEAVHRKATKIAESMNTTAEVTLPLDYQYPITYNDPSLMKQMLPTLHATAGAGNAKLTKAVTGAEDFSFFQEEVPGLYLFVGGKSKDIPAHQAPGHHTPEFKIDESGMELGVKLLTNLTIDYMQKK</sequence>
<feature type="binding site" evidence="2">
    <location>
        <position position="404"/>
    </location>
    <ligand>
        <name>Mn(2+)</name>
        <dbReference type="ChEBI" id="CHEBI:29035"/>
        <label>2</label>
    </ligand>
</feature>
<keyword evidence="3" id="KW-0732">Signal</keyword>
<dbReference type="SUPFAM" id="SSF55031">
    <property type="entry name" value="Bacterial exopeptidase dimerisation domain"/>
    <property type="match status" value="1"/>
</dbReference>
<dbReference type="NCBIfam" id="TIGR01891">
    <property type="entry name" value="amidohydrolases"/>
    <property type="match status" value="1"/>
</dbReference>
<name>A0A7Y0LFF9_9GAMM</name>
<dbReference type="RefSeq" id="WP_169075522.1">
    <property type="nucleotide sequence ID" value="NZ_JABBXH010000003.1"/>
</dbReference>
<evidence type="ECO:0000256" key="1">
    <source>
        <dbReference type="ARBA" id="ARBA00022801"/>
    </source>
</evidence>
<dbReference type="Gene3D" id="3.40.630.10">
    <property type="entry name" value="Zn peptidases"/>
    <property type="match status" value="1"/>
</dbReference>